<comment type="caution">
    <text evidence="6">The sequence shown here is derived from an EMBL/GenBank/DDBJ whole genome shotgun (WGS) entry which is preliminary data.</text>
</comment>
<dbReference type="PROSITE" id="PS51987">
    <property type="entry name" value="GS_CATALYTIC"/>
    <property type="match status" value="1"/>
</dbReference>
<dbReference type="PANTHER" id="PTHR43785">
    <property type="entry name" value="GAMMA-GLUTAMYLPUTRESCINE SYNTHETASE"/>
    <property type="match status" value="1"/>
</dbReference>
<dbReference type="PANTHER" id="PTHR43785:SF12">
    <property type="entry name" value="TYPE-1 GLUTAMINE SYNTHETASE 2"/>
    <property type="match status" value="1"/>
</dbReference>
<evidence type="ECO:0000313" key="6">
    <source>
        <dbReference type="EMBL" id="MFD2458809.1"/>
    </source>
</evidence>
<evidence type="ECO:0000256" key="2">
    <source>
        <dbReference type="ARBA" id="ARBA00022598"/>
    </source>
</evidence>
<comment type="similarity">
    <text evidence="1 3 4">Belongs to the glutamine synthetase family.</text>
</comment>
<dbReference type="InterPro" id="IPR008146">
    <property type="entry name" value="Gln_synth_cat_dom"/>
</dbReference>
<keyword evidence="2" id="KW-0436">Ligase</keyword>
<dbReference type="RefSeq" id="WP_345387307.1">
    <property type="nucleotide sequence ID" value="NZ_BAABHG010000002.1"/>
</dbReference>
<sequence length="443" mass="45941">MSPFARPVGARTLAGRAAAGGVAAEVLRARLAEPGARLLLLVPDPHTRFAMVELSAPFAAEVLDDGYGVCSYVLAWTPDRDPLPVPDDGALARYLGGFGDLVTTPDPASAVALDERVWAVVGDVAWPDGEPAAVAPRTVLRGQLAALEELGLAPSVGIEHEVVFRDPGGEPLTAHGVDYAVGGTEPMAALLGDLRSTLDGVCLGVESARAECHPGQYEIVLRHRDALSACDDSLLLRMVVRRVAAGHGVLADYSAAPAPGQGNSGHVHLSLSTTDGLPIGAGLSGPLAGFLAGVLRYARALTPVWAPTWNSYARLRTAPFSPRVLRWGTDDRTASVRLAGTGAGQRLEFRFAGADAAPHLVVAALLAAGRAGIAEGLVPPPAGQVTGELAATPWEALAAFEDEAPKLLGEDVAELIAALLRAEIDAGLDAVTDWQRTRSALRS</sequence>
<dbReference type="InterPro" id="IPR014746">
    <property type="entry name" value="Gln_synth/guanido_kin_cat_dom"/>
</dbReference>
<name>A0ABW5GH32_9PSEU</name>
<evidence type="ECO:0000256" key="4">
    <source>
        <dbReference type="RuleBase" id="RU000384"/>
    </source>
</evidence>
<proteinExistence type="inferred from homology"/>
<evidence type="ECO:0000313" key="7">
    <source>
        <dbReference type="Proteomes" id="UP001597419"/>
    </source>
</evidence>
<dbReference type="SUPFAM" id="SSF55931">
    <property type="entry name" value="Glutamine synthetase/guanido kinase"/>
    <property type="match status" value="1"/>
</dbReference>
<dbReference type="EMBL" id="JBHUKU010000004">
    <property type="protein sequence ID" value="MFD2458809.1"/>
    <property type="molecule type" value="Genomic_DNA"/>
</dbReference>
<reference evidence="7" key="1">
    <citation type="journal article" date="2019" name="Int. J. Syst. Evol. Microbiol.">
        <title>The Global Catalogue of Microorganisms (GCM) 10K type strain sequencing project: providing services to taxonomists for standard genome sequencing and annotation.</title>
        <authorList>
            <consortium name="The Broad Institute Genomics Platform"/>
            <consortium name="The Broad Institute Genome Sequencing Center for Infectious Disease"/>
            <person name="Wu L."/>
            <person name="Ma J."/>
        </authorList>
    </citation>
    <scope>NUCLEOTIDE SEQUENCE [LARGE SCALE GENOMIC DNA]</scope>
    <source>
        <strain evidence="7">CGMCC 4.7643</strain>
    </source>
</reference>
<dbReference type="Proteomes" id="UP001597419">
    <property type="component" value="Unassembled WGS sequence"/>
</dbReference>
<protein>
    <submittedName>
        <fullName evidence="6">Glutamine synthetase</fullName>
    </submittedName>
</protein>
<organism evidence="6 7">
    <name type="scientific">Amycolatopsis samaneae</name>
    <dbReference type="NCBI Taxonomy" id="664691"/>
    <lineage>
        <taxon>Bacteria</taxon>
        <taxon>Bacillati</taxon>
        <taxon>Actinomycetota</taxon>
        <taxon>Actinomycetes</taxon>
        <taxon>Pseudonocardiales</taxon>
        <taxon>Pseudonocardiaceae</taxon>
        <taxon>Amycolatopsis</taxon>
    </lineage>
</organism>
<evidence type="ECO:0000259" key="5">
    <source>
        <dbReference type="PROSITE" id="PS51987"/>
    </source>
</evidence>
<accession>A0ABW5GH32</accession>
<dbReference type="Gene3D" id="3.30.590.10">
    <property type="entry name" value="Glutamine synthetase/guanido kinase, catalytic domain"/>
    <property type="match status" value="1"/>
</dbReference>
<dbReference type="SMART" id="SM01230">
    <property type="entry name" value="Gln-synt_C"/>
    <property type="match status" value="1"/>
</dbReference>
<feature type="domain" description="GS catalytic" evidence="5">
    <location>
        <begin position="136"/>
        <end position="443"/>
    </location>
</feature>
<evidence type="ECO:0000256" key="3">
    <source>
        <dbReference type="PROSITE-ProRule" id="PRU01331"/>
    </source>
</evidence>
<keyword evidence="7" id="KW-1185">Reference proteome</keyword>
<evidence type="ECO:0000256" key="1">
    <source>
        <dbReference type="ARBA" id="ARBA00009897"/>
    </source>
</evidence>
<gene>
    <name evidence="6" type="ORF">ACFSYJ_09360</name>
</gene>
<dbReference type="Pfam" id="PF00120">
    <property type="entry name" value="Gln-synt_C"/>
    <property type="match status" value="1"/>
</dbReference>